<keyword evidence="6 8" id="KW-0408">Iron</keyword>
<dbReference type="GO" id="GO:0004497">
    <property type="term" value="F:monooxygenase activity"/>
    <property type="evidence" value="ECO:0007669"/>
    <property type="project" value="UniProtKB-KW"/>
</dbReference>
<keyword evidence="10" id="KW-1185">Reference proteome</keyword>
<dbReference type="PRINTS" id="PR00385">
    <property type="entry name" value="P450"/>
</dbReference>
<comment type="cofactor">
    <cofactor evidence="1 8">
        <name>heme</name>
        <dbReference type="ChEBI" id="CHEBI:30413"/>
    </cofactor>
</comment>
<keyword evidence="7 9" id="KW-0503">Monooxygenase</keyword>
<organism evidence="10 11">
    <name type="scientific">Ascaris lumbricoides</name>
    <name type="common">Giant roundworm</name>
    <dbReference type="NCBI Taxonomy" id="6252"/>
    <lineage>
        <taxon>Eukaryota</taxon>
        <taxon>Metazoa</taxon>
        <taxon>Ecdysozoa</taxon>
        <taxon>Nematoda</taxon>
        <taxon>Chromadorea</taxon>
        <taxon>Rhabditida</taxon>
        <taxon>Spirurina</taxon>
        <taxon>Ascaridomorpha</taxon>
        <taxon>Ascaridoidea</taxon>
        <taxon>Ascarididae</taxon>
        <taxon>Ascaris</taxon>
    </lineage>
</organism>
<evidence type="ECO:0000256" key="7">
    <source>
        <dbReference type="ARBA" id="ARBA00023033"/>
    </source>
</evidence>
<sequence>MFAYYSIGMWRSVVFLSRNARLSIDASGLAPKPFHEMPGPSSLPLFGTLLHYRIGGNHIETYASTLRELHKTHGAIVKEKIGWGRGYVVHVFDPEDARKIFNAEGKQPIITPLQEATQLYRQTRNINPGLGNLNGDEWYRLRSSVQKAMMRPQAVRQYLPAVNRVADELLQFIVRNRNHNNEIDMRKCAGRWSLESSGSLVFERKLGCFTDQQGAWADRLVECNREIFFLTGKMKFSLPFYRYFATPLWKRFIKLEDEFYGVGFDDVVGTLSDAAETAPTLIYNLFTFATNPEKQERIYEEVLSTVADSENITSEMLDGLNYLKACIKETFRLFPIGTEVSRVPQVDLILSGYHVPARTPIDINTNVLLRSEKYFTDPDSFLPERWLRGSDEFVNNRAHAFLLLPFGHGPRMCAGRRFAEQDLQVLLAKLVRKFRIEYRHSKMEQKYETLLLPKGDFRFEFLERRR</sequence>
<dbReference type="PANTHER" id="PTHR24279">
    <property type="entry name" value="CYTOCHROME P450"/>
    <property type="match status" value="1"/>
</dbReference>
<keyword evidence="4 8" id="KW-0479">Metal-binding</keyword>
<keyword evidence="3 8" id="KW-0349">Heme</keyword>
<evidence type="ECO:0000256" key="2">
    <source>
        <dbReference type="ARBA" id="ARBA00010617"/>
    </source>
</evidence>
<keyword evidence="5 9" id="KW-0560">Oxidoreductase</keyword>
<evidence type="ECO:0000313" key="10">
    <source>
        <dbReference type="Proteomes" id="UP000036681"/>
    </source>
</evidence>
<dbReference type="InterPro" id="IPR017972">
    <property type="entry name" value="Cyt_P450_CS"/>
</dbReference>
<dbReference type="InterPro" id="IPR002401">
    <property type="entry name" value="Cyt_P450_E_grp-I"/>
</dbReference>
<dbReference type="GO" id="GO:0016705">
    <property type="term" value="F:oxidoreductase activity, acting on paired donors, with incorporation or reduction of molecular oxygen"/>
    <property type="evidence" value="ECO:0007669"/>
    <property type="project" value="InterPro"/>
</dbReference>
<accession>A0A9J2P4C2</accession>
<dbReference type="GO" id="GO:0005506">
    <property type="term" value="F:iron ion binding"/>
    <property type="evidence" value="ECO:0007669"/>
    <property type="project" value="InterPro"/>
</dbReference>
<evidence type="ECO:0000256" key="3">
    <source>
        <dbReference type="ARBA" id="ARBA00022617"/>
    </source>
</evidence>
<evidence type="ECO:0000256" key="5">
    <source>
        <dbReference type="ARBA" id="ARBA00023002"/>
    </source>
</evidence>
<dbReference type="GO" id="GO:0020037">
    <property type="term" value="F:heme binding"/>
    <property type="evidence" value="ECO:0007669"/>
    <property type="project" value="InterPro"/>
</dbReference>
<evidence type="ECO:0000256" key="1">
    <source>
        <dbReference type="ARBA" id="ARBA00001971"/>
    </source>
</evidence>
<dbReference type="WBParaSite" id="ALUE_0000423301-mRNA-1">
    <property type="protein sequence ID" value="ALUE_0000423301-mRNA-1"/>
    <property type="gene ID" value="ALUE_0000423301"/>
</dbReference>
<dbReference type="Gene3D" id="1.10.630.10">
    <property type="entry name" value="Cytochrome P450"/>
    <property type="match status" value="2"/>
</dbReference>
<dbReference type="SUPFAM" id="SSF48264">
    <property type="entry name" value="Cytochrome P450"/>
    <property type="match status" value="1"/>
</dbReference>
<dbReference type="CDD" id="cd11054">
    <property type="entry name" value="CYP24A1-like"/>
    <property type="match status" value="1"/>
</dbReference>
<dbReference type="InterPro" id="IPR001128">
    <property type="entry name" value="Cyt_P450"/>
</dbReference>
<dbReference type="Proteomes" id="UP000036681">
    <property type="component" value="Unplaced"/>
</dbReference>
<dbReference type="InterPro" id="IPR036396">
    <property type="entry name" value="Cyt_P450_sf"/>
</dbReference>
<evidence type="ECO:0000256" key="8">
    <source>
        <dbReference type="PIRSR" id="PIRSR602401-1"/>
    </source>
</evidence>
<proteinExistence type="inferred from homology"/>
<comment type="similarity">
    <text evidence="2 9">Belongs to the cytochrome P450 family.</text>
</comment>
<reference evidence="11" key="1">
    <citation type="submission" date="2023-03" db="UniProtKB">
        <authorList>
            <consortium name="WormBaseParasite"/>
        </authorList>
    </citation>
    <scope>IDENTIFICATION</scope>
</reference>
<name>A0A9J2P4C2_ASCLU</name>
<evidence type="ECO:0000256" key="4">
    <source>
        <dbReference type="ARBA" id="ARBA00022723"/>
    </source>
</evidence>
<dbReference type="AlphaFoldDB" id="A0A9J2P4C2"/>
<dbReference type="InterPro" id="IPR050479">
    <property type="entry name" value="CYP11_CYP27_families"/>
</dbReference>
<dbReference type="PRINTS" id="PR00463">
    <property type="entry name" value="EP450I"/>
</dbReference>
<evidence type="ECO:0000256" key="9">
    <source>
        <dbReference type="RuleBase" id="RU000461"/>
    </source>
</evidence>
<evidence type="ECO:0000256" key="6">
    <source>
        <dbReference type="ARBA" id="ARBA00023004"/>
    </source>
</evidence>
<evidence type="ECO:0000313" key="11">
    <source>
        <dbReference type="WBParaSite" id="ALUE_0000423301-mRNA-1"/>
    </source>
</evidence>
<dbReference type="PROSITE" id="PS00086">
    <property type="entry name" value="CYTOCHROME_P450"/>
    <property type="match status" value="1"/>
</dbReference>
<dbReference type="PANTHER" id="PTHR24279:SF120">
    <property type="entry name" value="CYTOCHROME P450"/>
    <property type="match status" value="1"/>
</dbReference>
<protein>
    <submittedName>
        <fullName evidence="11">Cytochrome P450</fullName>
    </submittedName>
</protein>
<dbReference type="Pfam" id="PF00067">
    <property type="entry name" value="p450"/>
    <property type="match status" value="2"/>
</dbReference>
<feature type="binding site" description="axial binding residue" evidence="8">
    <location>
        <position position="413"/>
    </location>
    <ligand>
        <name>heme</name>
        <dbReference type="ChEBI" id="CHEBI:30413"/>
    </ligand>
    <ligandPart>
        <name>Fe</name>
        <dbReference type="ChEBI" id="CHEBI:18248"/>
    </ligandPart>
</feature>